<feature type="transmembrane region" description="Helical" evidence="7">
    <location>
        <begin position="121"/>
        <end position="138"/>
    </location>
</feature>
<evidence type="ECO:0000256" key="1">
    <source>
        <dbReference type="ARBA" id="ARBA00004141"/>
    </source>
</evidence>
<dbReference type="GeneID" id="78277613"/>
<gene>
    <name evidence="9" type="ORF">HXL70_04620</name>
</gene>
<accession>A0A930B9P2</accession>
<comment type="subcellular location">
    <subcellularLocation>
        <location evidence="1">Membrane</location>
        <topology evidence="1">Multi-pass membrane protein</topology>
    </subcellularLocation>
</comment>
<feature type="region of interest" description="Disordered" evidence="6">
    <location>
        <begin position="313"/>
        <end position="343"/>
    </location>
</feature>
<dbReference type="EMBL" id="JABZMK010000019">
    <property type="protein sequence ID" value="MBF1129312.1"/>
    <property type="molecule type" value="Genomic_DNA"/>
</dbReference>
<feature type="transmembrane region" description="Helical" evidence="7">
    <location>
        <begin position="62"/>
        <end position="79"/>
    </location>
</feature>
<dbReference type="AlphaFoldDB" id="A0A930B9P2"/>
<feature type="transmembrane region" description="Helical" evidence="7">
    <location>
        <begin position="232"/>
        <end position="253"/>
    </location>
</feature>
<keyword evidence="3 7" id="KW-0812">Transmembrane</keyword>
<evidence type="ECO:0000256" key="4">
    <source>
        <dbReference type="ARBA" id="ARBA00022989"/>
    </source>
</evidence>
<evidence type="ECO:0000313" key="10">
    <source>
        <dbReference type="Proteomes" id="UP000757890"/>
    </source>
</evidence>
<dbReference type="Gene3D" id="1.10.3730.20">
    <property type="match status" value="1"/>
</dbReference>
<protein>
    <submittedName>
        <fullName evidence="9">DMT family transporter</fullName>
    </submittedName>
</protein>
<dbReference type="SUPFAM" id="SSF103481">
    <property type="entry name" value="Multidrug resistance efflux transporter EmrE"/>
    <property type="match status" value="2"/>
</dbReference>
<feature type="domain" description="EamA" evidence="8">
    <location>
        <begin position="31"/>
        <end position="161"/>
    </location>
</feature>
<dbReference type="PANTHER" id="PTHR22911">
    <property type="entry name" value="ACYL-MALONYL CONDENSING ENZYME-RELATED"/>
    <property type="match status" value="1"/>
</dbReference>
<proteinExistence type="inferred from homology"/>
<keyword evidence="5 7" id="KW-0472">Membrane</keyword>
<reference evidence="9" key="1">
    <citation type="submission" date="2020-04" db="EMBL/GenBank/DDBJ databases">
        <title>Deep metagenomics examines the oral microbiome during advanced dental caries in children, revealing novel taxa and co-occurrences with host molecules.</title>
        <authorList>
            <person name="Baker J.L."/>
            <person name="Morton J.T."/>
            <person name="Dinis M."/>
            <person name="Alvarez R."/>
            <person name="Tran N.C."/>
            <person name="Knight R."/>
            <person name="Edlund A."/>
        </authorList>
    </citation>
    <scope>NUCLEOTIDE SEQUENCE</scope>
    <source>
        <strain evidence="9">JCVI_32_bin.14</strain>
    </source>
</reference>
<feature type="transmembrane region" description="Helical" evidence="7">
    <location>
        <begin position="171"/>
        <end position="192"/>
    </location>
</feature>
<evidence type="ECO:0000313" key="9">
    <source>
        <dbReference type="EMBL" id="MBF1129312.1"/>
    </source>
</evidence>
<organism evidence="9 10">
    <name type="scientific">Dialister invisus</name>
    <dbReference type="NCBI Taxonomy" id="218538"/>
    <lineage>
        <taxon>Bacteria</taxon>
        <taxon>Bacillati</taxon>
        <taxon>Bacillota</taxon>
        <taxon>Negativicutes</taxon>
        <taxon>Veillonellales</taxon>
        <taxon>Veillonellaceae</taxon>
        <taxon>Dialister</taxon>
    </lineage>
</organism>
<evidence type="ECO:0000259" key="8">
    <source>
        <dbReference type="Pfam" id="PF00892"/>
    </source>
</evidence>
<dbReference type="InterPro" id="IPR037185">
    <property type="entry name" value="EmrE-like"/>
</dbReference>
<dbReference type="PANTHER" id="PTHR22911:SF6">
    <property type="entry name" value="SOLUTE CARRIER FAMILY 35 MEMBER G1"/>
    <property type="match status" value="1"/>
</dbReference>
<feature type="transmembrane region" description="Helical" evidence="7">
    <location>
        <begin position="286"/>
        <end position="305"/>
    </location>
</feature>
<dbReference type="Proteomes" id="UP000757890">
    <property type="component" value="Unassembled WGS sequence"/>
</dbReference>
<keyword evidence="4 7" id="KW-1133">Transmembrane helix</keyword>
<feature type="transmembrane region" description="Helical" evidence="7">
    <location>
        <begin position="260"/>
        <end position="280"/>
    </location>
</feature>
<evidence type="ECO:0000256" key="6">
    <source>
        <dbReference type="SAM" id="MobiDB-lite"/>
    </source>
</evidence>
<dbReference type="RefSeq" id="WP_007069873.1">
    <property type="nucleotide sequence ID" value="NZ_CAUQCT010000008.1"/>
</dbReference>
<dbReference type="GO" id="GO:0016020">
    <property type="term" value="C:membrane"/>
    <property type="evidence" value="ECO:0007669"/>
    <property type="project" value="UniProtKB-SubCell"/>
</dbReference>
<evidence type="ECO:0000256" key="7">
    <source>
        <dbReference type="SAM" id="Phobius"/>
    </source>
</evidence>
<dbReference type="InterPro" id="IPR000620">
    <property type="entry name" value="EamA_dom"/>
</dbReference>
<sequence length="343" mass="38912">MMYRYKVKHNPFRRLKMAFKSRKRTRGNIFLGVVTTILASLSFTAMSACAKALAPISSEEMTFFRGLVGLIFIPLLTLQTKEPFFTGKYKFMLSLRGFFGSAALLFYFLSIEGMTLGDSQILSQLAAFFMCILSPIFLKEKLPKEAIPGLVVIALGTLCVVQIWNFDSFNVYALFGIGGGFFSAAAYIVISMLAERDFKSNTEIVFYFQIFSIAVGAALMKGSFTMPEGIQWVWLIGLGLFALSAQMFMTWAFQHVNSLIVSFLMYSEILFHVLFGWYFWDEILTWASWLGGTLIVLGSIMLMVFKPKSIDNDTHHHEDRISKQKRKEERPAENIALDTERSI</sequence>
<feature type="transmembrane region" description="Helical" evidence="7">
    <location>
        <begin position="91"/>
        <end position="109"/>
    </location>
</feature>
<dbReference type="Pfam" id="PF00892">
    <property type="entry name" value="EamA"/>
    <property type="match status" value="2"/>
</dbReference>
<name>A0A930B9P2_9FIRM</name>
<feature type="transmembrane region" description="Helical" evidence="7">
    <location>
        <begin position="204"/>
        <end position="220"/>
    </location>
</feature>
<evidence type="ECO:0000256" key="3">
    <source>
        <dbReference type="ARBA" id="ARBA00022692"/>
    </source>
</evidence>
<feature type="transmembrane region" description="Helical" evidence="7">
    <location>
        <begin position="145"/>
        <end position="165"/>
    </location>
</feature>
<evidence type="ECO:0000256" key="5">
    <source>
        <dbReference type="ARBA" id="ARBA00023136"/>
    </source>
</evidence>
<comment type="similarity">
    <text evidence="2">Belongs to the EamA transporter family.</text>
</comment>
<comment type="caution">
    <text evidence="9">The sequence shown here is derived from an EMBL/GenBank/DDBJ whole genome shotgun (WGS) entry which is preliminary data.</text>
</comment>
<evidence type="ECO:0000256" key="2">
    <source>
        <dbReference type="ARBA" id="ARBA00007362"/>
    </source>
</evidence>
<feature type="domain" description="EamA" evidence="8">
    <location>
        <begin position="173"/>
        <end position="303"/>
    </location>
</feature>